<proteinExistence type="predicted"/>
<reference evidence="1 2" key="1">
    <citation type="journal article" date="2019" name="Sci. Rep.">
        <title>Orb-weaving spider Araneus ventricosus genome elucidates the spidroin gene catalogue.</title>
        <authorList>
            <person name="Kono N."/>
            <person name="Nakamura H."/>
            <person name="Ohtoshi R."/>
            <person name="Moran D.A.P."/>
            <person name="Shinohara A."/>
            <person name="Yoshida Y."/>
            <person name="Fujiwara M."/>
            <person name="Mori M."/>
            <person name="Tomita M."/>
            <person name="Arakawa K."/>
        </authorList>
    </citation>
    <scope>NUCLEOTIDE SEQUENCE [LARGE SCALE GENOMIC DNA]</scope>
</reference>
<protein>
    <submittedName>
        <fullName evidence="1">Uncharacterized protein</fullName>
    </submittedName>
</protein>
<evidence type="ECO:0000313" key="1">
    <source>
        <dbReference type="EMBL" id="GBL82540.1"/>
    </source>
</evidence>
<dbReference type="OrthoDB" id="9996331at2759"/>
<name>A0A4Y2ARY3_ARAVE</name>
<gene>
    <name evidence="1" type="ORF">AVEN_263639_1</name>
</gene>
<sequence length="128" mass="14568">MNILLSKFVSNIYECLLVFGFIYEDIQRSHLIDSLRGWVIGWMEMGLTQFDAARRLNVSCIVVQRLRDQFHFGDSVSRRLVAGRRRVIAPAENCFLTLSARSRKATTVPQLVSDHFTATGTRISATTM</sequence>
<dbReference type="AlphaFoldDB" id="A0A4Y2ARY3"/>
<dbReference type="EMBL" id="BGPR01000029">
    <property type="protein sequence ID" value="GBL82540.1"/>
    <property type="molecule type" value="Genomic_DNA"/>
</dbReference>
<keyword evidence="2" id="KW-1185">Reference proteome</keyword>
<evidence type="ECO:0000313" key="2">
    <source>
        <dbReference type="Proteomes" id="UP000499080"/>
    </source>
</evidence>
<accession>A0A4Y2ARY3</accession>
<organism evidence="1 2">
    <name type="scientific">Araneus ventricosus</name>
    <name type="common">Orbweaver spider</name>
    <name type="synonym">Epeira ventricosa</name>
    <dbReference type="NCBI Taxonomy" id="182803"/>
    <lineage>
        <taxon>Eukaryota</taxon>
        <taxon>Metazoa</taxon>
        <taxon>Ecdysozoa</taxon>
        <taxon>Arthropoda</taxon>
        <taxon>Chelicerata</taxon>
        <taxon>Arachnida</taxon>
        <taxon>Araneae</taxon>
        <taxon>Araneomorphae</taxon>
        <taxon>Entelegynae</taxon>
        <taxon>Araneoidea</taxon>
        <taxon>Araneidae</taxon>
        <taxon>Araneus</taxon>
    </lineage>
</organism>
<comment type="caution">
    <text evidence="1">The sequence shown here is derived from an EMBL/GenBank/DDBJ whole genome shotgun (WGS) entry which is preliminary data.</text>
</comment>
<dbReference type="Proteomes" id="UP000499080">
    <property type="component" value="Unassembled WGS sequence"/>
</dbReference>